<dbReference type="Gene3D" id="3.40.50.1820">
    <property type="entry name" value="alpha/beta hydrolase"/>
    <property type="match status" value="1"/>
</dbReference>
<sequence>MIGMNDDEGTLFSFSNMNITTDEEFLGYVQSKWVFKCIIPLAAINFSKNASYFPDASLAQISEITSLYPQDPTQGSPFGTGTEYELTPEYKRMAAFQGDLMMASPRRFWLADASSTQNVWGWLNKKGKNANEAIGAFHGSDNPIWFTTTDGTDGMDALLNFVNTLDPNGPSNGSAGVLWPKWNTSSSGGSSSLLTFNDDGINITADTFRTEGIDFLNNLRLTEAEKSS</sequence>
<proteinExistence type="predicted"/>
<protein>
    <submittedName>
        <fullName evidence="1">Carboxylic ester hydrolase</fullName>
    </submittedName>
</protein>
<dbReference type="AlphaFoldDB" id="A0A8H7CSL2"/>
<dbReference type="Proteomes" id="UP000623467">
    <property type="component" value="Unassembled WGS sequence"/>
</dbReference>
<dbReference type="InterPro" id="IPR029058">
    <property type="entry name" value="AB_hydrolase_fold"/>
</dbReference>
<dbReference type="SUPFAM" id="SSF53474">
    <property type="entry name" value="alpha/beta-Hydrolases"/>
    <property type="match status" value="1"/>
</dbReference>
<organism evidence="1 2">
    <name type="scientific">Mycena sanguinolenta</name>
    <dbReference type="NCBI Taxonomy" id="230812"/>
    <lineage>
        <taxon>Eukaryota</taxon>
        <taxon>Fungi</taxon>
        <taxon>Dikarya</taxon>
        <taxon>Basidiomycota</taxon>
        <taxon>Agaricomycotina</taxon>
        <taxon>Agaricomycetes</taxon>
        <taxon>Agaricomycetidae</taxon>
        <taxon>Agaricales</taxon>
        <taxon>Marasmiineae</taxon>
        <taxon>Mycenaceae</taxon>
        <taxon>Mycena</taxon>
    </lineage>
</organism>
<keyword evidence="1" id="KW-0378">Hydrolase</keyword>
<evidence type="ECO:0000313" key="2">
    <source>
        <dbReference type="Proteomes" id="UP000623467"/>
    </source>
</evidence>
<comment type="caution">
    <text evidence="1">The sequence shown here is derived from an EMBL/GenBank/DDBJ whole genome shotgun (WGS) entry which is preliminary data.</text>
</comment>
<reference evidence="1" key="1">
    <citation type="submission" date="2020-05" db="EMBL/GenBank/DDBJ databases">
        <title>Mycena genomes resolve the evolution of fungal bioluminescence.</title>
        <authorList>
            <person name="Tsai I.J."/>
        </authorList>
    </citation>
    <scope>NUCLEOTIDE SEQUENCE</scope>
    <source>
        <strain evidence="1">160909Yilan</strain>
    </source>
</reference>
<dbReference type="OrthoDB" id="3047986at2759"/>
<dbReference type="GO" id="GO:0016787">
    <property type="term" value="F:hydrolase activity"/>
    <property type="evidence" value="ECO:0007669"/>
    <property type="project" value="UniProtKB-KW"/>
</dbReference>
<keyword evidence="2" id="KW-1185">Reference proteome</keyword>
<accession>A0A8H7CSL2</accession>
<name>A0A8H7CSL2_9AGAR</name>
<dbReference type="EMBL" id="JACAZH010000018">
    <property type="protein sequence ID" value="KAF7346722.1"/>
    <property type="molecule type" value="Genomic_DNA"/>
</dbReference>
<gene>
    <name evidence="1" type="ORF">MSAN_01810500</name>
</gene>
<evidence type="ECO:0000313" key="1">
    <source>
        <dbReference type="EMBL" id="KAF7346722.1"/>
    </source>
</evidence>